<dbReference type="Pfam" id="PF00270">
    <property type="entry name" value="DEAD"/>
    <property type="match status" value="1"/>
</dbReference>
<dbReference type="GO" id="GO:0005634">
    <property type="term" value="C:nucleus"/>
    <property type="evidence" value="ECO:0007669"/>
    <property type="project" value="UniProtKB-SubCell"/>
</dbReference>
<evidence type="ECO:0000256" key="6">
    <source>
        <dbReference type="ARBA" id="ARBA00022840"/>
    </source>
</evidence>
<dbReference type="EMBL" id="MKHE01000006">
    <property type="protein sequence ID" value="OWK13614.1"/>
    <property type="molecule type" value="Genomic_DNA"/>
</dbReference>
<accession>A0A212D663</accession>
<keyword evidence="4" id="KW-0378">Hydrolase</keyword>
<dbReference type="InterPro" id="IPR050474">
    <property type="entry name" value="Hel308_SKI2-like"/>
</dbReference>
<sequence>MLQELLCRRKDVLMILPYVAIVQEKISGLSSFGIELGFFVEEYAGSKGKFPPIKRREKKSLYIATIEKGHSLVNSLIETGRISSLGLVVVDELHMIGEGSRGAILEMTLAKILYTSKTTQIIGMSATLNNVEDLQEFLQAEYYTSQFRPVELKEYLKINDTIYEKNCENVAEMICKSLSKSRVLTDLFPREYLKHKEKEKQEVIKNLKNVSGGNLCRVLKHTIPFGVAYHHSGLTSNERKLLEEAYSTGVLCLFTCTSTLAAGVNLPAR</sequence>
<name>A0A212D663_CEREH</name>
<keyword evidence="8" id="KW-0539">Nucleus</keyword>
<evidence type="ECO:0000256" key="5">
    <source>
        <dbReference type="ARBA" id="ARBA00022806"/>
    </source>
</evidence>
<proteinExistence type="predicted"/>
<evidence type="ECO:0000256" key="3">
    <source>
        <dbReference type="ARBA" id="ARBA00022763"/>
    </source>
</evidence>
<dbReference type="AlphaFoldDB" id="A0A212D663"/>
<dbReference type="InterPro" id="IPR011545">
    <property type="entry name" value="DEAD/DEAH_box_helicase_dom"/>
</dbReference>
<evidence type="ECO:0000256" key="1">
    <source>
        <dbReference type="ARBA" id="ARBA00004123"/>
    </source>
</evidence>
<dbReference type="InterPro" id="IPR027417">
    <property type="entry name" value="P-loop_NTPase"/>
</dbReference>
<dbReference type="GO" id="GO:0006281">
    <property type="term" value="P:DNA repair"/>
    <property type="evidence" value="ECO:0007669"/>
    <property type="project" value="UniProtKB-KW"/>
</dbReference>
<dbReference type="PANTHER" id="PTHR47961">
    <property type="entry name" value="DNA POLYMERASE THETA, PUTATIVE (AFU_ORTHOLOGUE AFUA_1G05260)-RELATED"/>
    <property type="match status" value="1"/>
</dbReference>
<evidence type="ECO:0000313" key="11">
    <source>
        <dbReference type="Proteomes" id="UP000242450"/>
    </source>
</evidence>
<dbReference type="InterPro" id="IPR014001">
    <property type="entry name" value="Helicase_ATP-bd"/>
</dbReference>
<organism evidence="10 11">
    <name type="scientific">Cervus elaphus hippelaphus</name>
    <name type="common">European red deer</name>
    <dbReference type="NCBI Taxonomy" id="46360"/>
    <lineage>
        <taxon>Eukaryota</taxon>
        <taxon>Metazoa</taxon>
        <taxon>Chordata</taxon>
        <taxon>Craniata</taxon>
        <taxon>Vertebrata</taxon>
        <taxon>Euteleostomi</taxon>
        <taxon>Mammalia</taxon>
        <taxon>Eutheria</taxon>
        <taxon>Laurasiatheria</taxon>
        <taxon>Artiodactyla</taxon>
        <taxon>Ruminantia</taxon>
        <taxon>Pecora</taxon>
        <taxon>Cervidae</taxon>
        <taxon>Cervinae</taxon>
        <taxon>Cervus</taxon>
    </lineage>
</organism>
<dbReference type="SUPFAM" id="SSF52540">
    <property type="entry name" value="P-loop containing nucleoside triphosphate hydrolases"/>
    <property type="match status" value="2"/>
</dbReference>
<dbReference type="OrthoDB" id="2320933at2759"/>
<evidence type="ECO:0000313" key="10">
    <source>
        <dbReference type="EMBL" id="OWK13614.1"/>
    </source>
</evidence>
<evidence type="ECO:0000256" key="2">
    <source>
        <dbReference type="ARBA" id="ARBA00022741"/>
    </source>
</evidence>
<dbReference type="FunFam" id="3.40.50.300:FF:000813">
    <property type="entry name" value="helicase POLQ-like isoform X1"/>
    <property type="match status" value="1"/>
</dbReference>
<evidence type="ECO:0000256" key="8">
    <source>
        <dbReference type="ARBA" id="ARBA00023242"/>
    </source>
</evidence>
<evidence type="ECO:0000256" key="7">
    <source>
        <dbReference type="ARBA" id="ARBA00023204"/>
    </source>
</evidence>
<keyword evidence="5" id="KW-0347">Helicase</keyword>
<keyword evidence="11" id="KW-1185">Reference proteome</keyword>
<keyword evidence="6" id="KW-0067">ATP-binding</keyword>
<dbReference type="GO" id="GO:0005524">
    <property type="term" value="F:ATP binding"/>
    <property type="evidence" value="ECO:0007669"/>
    <property type="project" value="UniProtKB-KW"/>
</dbReference>
<dbReference type="GO" id="GO:0016787">
    <property type="term" value="F:hydrolase activity"/>
    <property type="evidence" value="ECO:0007669"/>
    <property type="project" value="UniProtKB-KW"/>
</dbReference>
<keyword evidence="7" id="KW-0234">DNA repair</keyword>
<reference evidence="10 11" key="1">
    <citation type="journal article" date="2018" name="Mol. Genet. Genomics">
        <title>The red deer Cervus elaphus genome CerEla1.0: sequencing, annotating, genes, and chromosomes.</title>
        <authorList>
            <person name="Bana N.A."/>
            <person name="Nyiri A."/>
            <person name="Nagy J."/>
            <person name="Frank K."/>
            <person name="Nagy T."/>
            <person name="Steger V."/>
            <person name="Schiller M."/>
            <person name="Lakatos P."/>
            <person name="Sugar L."/>
            <person name="Horn P."/>
            <person name="Barta E."/>
            <person name="Orosz L."/>
        </authorList>
    </citation>
    <scope>NUCLEOTIDE SEQUENCE [LARGE SCALE GENOMIC DNA]</scope>
    <source>
        <strain evidence="10">Hungarian</strain>
    </source>
</reference>
<dbReference type="Gene3D" id="3.40.50.300">
    <property type="entry name" value="P-loop containing nucleotide triphosphate hydrolases"/>
    <property type="match status" value="2"/>
</dbReference>
<evidence type="ECO:0000256" key="4">
    <source>
        <dbReference type="ARBA" id="ARBA00022801"/>
    </source>
</evidence>
<dbReference type="Proteomes" id="UP000242450">
    <property type="component" value="Chromosome 6"/>
</dbReference>
<dbReference type="CDD" id="cd18026">
    <property type="entry name" value="DEXHc_POLQ-like"/>
    <property type="match status" value="1"/>
</dbReference>
<comment type="subcellular location">
    <subcellularLocation>
        <location evidence="1">Nucleus</location>
    </subcellularLocation>
</comment>
<gene>
    <name evidence="10" type="ORF">Celaphus_00017331</name>
</gene>
<dbReference type="GO" id="GO:0004386">
    <property type="term" value="F:helicase activity"/>
    <property type="evidence" value="ECO:0007669"/>
    <property type="project" value="UniProtKB-KW"/>
</dbReference>
<keyword evidence="2" id="KW-0547">Nucleotide-binding</keyword>
<feature type="non-terminal residue" evidence="10">
    <location>
        <position position="269"/>
    </location>
</feature>
<dbReference type="GO" id="GO:0003676">
    <property type="term" value="F:nucleic acid binding"/>
    <property type="evidence" value="ECO:0007669"/>
    <property type="project" value="InterPro"/>
</dbReference>
<comment type="caution">
    <text evidence="10">The sequence shown here is derived from an EMBL/GenBank/DDBJ whole genome shotgun (WGS) entry which is preliminary data.</text>
</comment>
<dbReference type="PANTHER" id="PTHR47961:SF12">
    <property type="entry name" value="HELICASE POLQ-LIKE"/>
    <property type="match status" value="1"/>
</dbReference>
<evidence type="ECO:0000259" key="9">
    <source>
        <dbReference type="PROSITE" id="PS51192"/>
    </source>
</evidence>
<keyword evidence="3" id="KW-0227">DNA damage</keyword>
<dbReference type="PROSITE" id="PS51192">
    <property type="entry name" value="HELICASE_ATP_BIND_1"/>
    <property type="match status" value="1"/>
</dbReference>
<feature type="domain" description="Helicase ATP-binding" evidence="9">
    <location>
        <begin position="1"/>
        <end position="146"/>
    </location>
</feature>
<protein>
    <recommendedName>
        <fullName evidence="9">Helicase ATP-binding domain-containing protein</fullName>
    </recommendedName>
</protein>